<evidence type="ECO:0000256" key="2">
    <source>
        <dbReference type="ARBA" id="ARBA00023125"/>
    </source>
</evidence>
<keyword evidence="2" id="KW-0238">DNA-binding</keyword>
<dbReference type="GO" id="GO:0003700">
    <property type="term" value="F:DNA-binding transcription factor activity"/>
    <property type="evidence" value="ECO:0007669"/>
    <property type="project" value="InterPro"/>
</dbReference>
<dbReference type="InterPro" id="IPR000835">
    <property type="entry name" value="HTH_MarR-typ"/>
</dbReference>
<evidence type="ECO:0000259" key="4">
    <source>
        <dbReference type="PROSITE" id="PS50995"/>
    </source>
</evidence>
<dbReference type="EMBL" id="CP032452">
    <property type="protein sequence ID" value="QEZ70440.1"/>
    <property type="molecule type" value="Genomic_DNA"/>
</dbReference>
<proteinExistence type="predicted"/>
<evidence type="ECO:0000313" key="6">
    <source>
        <dbReference type="Proteomes" id="UP000326961"/>
    </source>
</evidence>
<evidence type="ECO:0000256" key="1">
    <source>
        <dbReference type="ARBA" id="ARBA00023015"/>
    </source>
</evidence>
<dbReference type="InterPro" id="IPR036390">
    <property type="entry name" value="WH_DNA-bd_sf"/>
</dbReference>
<dbReference type="PANTHER" id="PTHR42756">
    <property type="entry name" value="TRANSCRIPTIONAL REGULATOR, MARR"/>
    <property type="match status" value="1"/>
</dbReference>
<sequence>MSLLKLILQNKVCSINFNKNVACATNIYYNNFKISTLVYGGIEMKKYEPIGDLIYFISKELKSRMDESLKDRNLGQGQLLTLMTLFKLKNYDEITQEDLAKFMGINKANTSRNLAKLKESGFIVINQSKDDQRKKNIELTNKAFEEFLYLEKIMREIHNEMISGLDSSSLDCTLSTLIKMKENLLNK</sequence>
<feature type="domain" description="HTH marR-type" evidence="4">
    <location>
        <begin position="47"/>
        <end position="186"/>
    </location>
</feature>
<organism evidence="5 6">
    <name type="scientific">Paraclostridium bifermentans</name>
    <name type="common">Clostridium bifermentans</name>
    <dbReference type="NCBI Taxonomy" id="1490"/>
    <lineage>
        <taxon>Bacteria</taxon>
        <taxon>Bacillati</taxon>
        <taxon>Bacillota</taxon>
        <taxon>Clostridia</taxon>
        <taxon>Peptostreptococcales</taxon>
        <taxon>Peptostreptococcaceae</taxon>
        <taxon>Paraclostridium</taxon>
    </lineage>
</organism>
<dbReference type="Pfam" id="PF01047">
    <property type="entry name" value="MarR"/>
    <property type="match status" value="1"/>
</dbReference>
<name>A0A5P3XJB4_PARBF</name>
<protein>
    <submittedName>
        <fullName evidence="5">MarR family transcriptional regulator</fullName>
    </submittedName>
</protein>
<dbReference type="PANTHER" id="PTHR42756:SF1">
    <property type="entry name" value="TRANSCRIPTIONAL REPRESSOR OF EMRAB OPERON"/>
    <property type="match status" value="1"/>
</dbReference>
<evidence type="ECO:0000256" key="3">
    <source>
        <dbReference type="ARBA" id="ARBA00023163"/>
    </source>
</evidence>
<dbReference type="SUPFAM" id="SSF46785">
    <property type="entry name" value="Winged helix' DNA-binding domain"/>
    <property type="match status" value="1"/>
</dbReference>
<dbReference type="AlphaFoldDB" id="A0A5P3XJB4"/>
<dbReference type="GO" id="GO:0003677">
    <property type="term" value="F:DNA binding"/>
    <property type="evidence" value="ECO:0007669"/>
    <property type="project" value="UniProtKB-KW"/>
</dbReference>
<dbReference type="Proteomes" id="UP000326961">
    <property type="component" value="Chromosome"/>
</dbReference>
<dbReference type="PRINTS" id="PR00598">
    <property type="entry name" value="HTHMARR"/>
</dbReference>
<keyword evidence="3" id="KW-0804">Transcription</keyword>
<gene>
    <name evidence="5" type="ORF">D4A35_16630</name>
</gene>
<dbReference type="InterPro" id="IPR036388">
    <property type="entry name" value="WH-like_DNA-bd_sf"/>
</dbReference>
<reference evidence="5 6" key="1">
    <citation type="submission" date="2018-09" db="EMBL/GenBank/DDBJ databases">
        <title>A clostridial neurotoxin that targets Anopheles mosquitoes.</title>
        <authorList>
            <person name="Contreras E."/>
            <person name="Masuyer G."/>
            <person name="Qureshi N."/>
            <person name="Chawla S."/>
            <person name="Lim H.L."/>
            <person name="Chen J."/>
            <person name="Stenmark P."/>
            <person name="Gill S."/>
        </authorList>
    </citation>
    <scope>NUCLEOTIDE SEQUENCE [LARGE SCALE GENOMIC DNA]</scope>
    <source>
        <strain evidence="5 6">Cbm</strain>
    </source>
</reference>
<accession>A0A5P3XJB4</accession>
<dbReference type="Gene3D" id="1.10.10.10">
    <property type="entry name" value="Winged helix-like DNA-binding domain superfamily/Winged helix DNA-binding domain"/>
    <property type="match status" value="1"/>
</dbReference>
<keyword evidence="1" id="KW-0805">Transcription regulation</keyword>
<dbReference type="PROSITE" id="PS50995">
    <property type="entry name" value="HTH_MARR_2"/>
    <property type="match status" value="1"/>
</dbReference>
<dbReference type="SMART" id="SM00347">
    <property type="entry name" value="HTH_MARR"/>
    <property type="match status" value="1"/>
</dbReference>
<evidence type="ECO:0000313" key="5">
    <source>
        <dbReference type="EMBL" id="QEZ70440.1"/>
    </source>
</evidence>